<evidence type="ECO:0008006" key="3">
    <source>
        <dbReference type="Google" id="ProtNLM"/>
    </source>
</evidence>
<sequence>MPLPTTIIFDPIGHVGSTAACAAQQLDTKVVLTMRDPQKPIKGLRWRLERVMADLIKPETIGSAVRTTGVKHAFIYLAHGTTDHM</sequence>
<evidence type="ECO:0000313" key="1">
    <source>
        <dbReference type="EMBL" id="KAJ5203342.1"/>
    </source>
</evidence>
<comment type="caution">
    <text evidence="1">The sequence shown here is derived from an EMBL/GenBank/DDBJ whole genome shotgun (WGS) entry which is preliminary data.</text>
</comment>
<organism evidence="1 2">
    <name type="scientific">Penicillium cf. viridicatum</name>
    <dbReference type="NCBI Taxonomy" id="2972119"/>
    <lineage>
        <taxon>Eukaryota</taxon>
        <taxon>Fungi</taxon>
        <taxon>Dikarya</taxon>
        <taxon>Ascomycota</taxon>
        <taxon>Pezizomycotina</taxon>
        <taxon>Eurotiomycetes</taxon>
        <taxon>Eurotiomycetidae</taxon>
        <taxon>Eurotiales</taxon>
        <taxon>Aspergillaceae</taxon>
        <taxon>Penicillium</taxon>
    </lineage>
</organism>
<protein>
    <recommendedName>
        <fullName evidence="3">NmrA-like domain-containing protein</fullName>
    </recommendedName>
</protein>
<dbReference type="OrthoDB" id="419598at2759"/>
<reference evidence="1" key="1">
    <citation type="submission" date="2022-11" db="EMBL/GenBank/DDBJ databases">
        <authorList>
            <person name="Petersen C."/>
        </authorList>
    </citation>
    <scope>NUCLEOTIDE SEQUENCE</scope>
    <source>
        <strain evidence="1">IBT 20477</strain>
    </source>
</reference>
<gene>
    <name evidence="1" type="ORF">N7449_005421</name>
</gene>
<accession>A0A9W9SZ42</accession>
<proteinExistence type="predicted"/>
<evidence type="ECO:0000313" key="2">
    <source>
        <dbReference type="Proteomes" id="UP001150942"/>
    </source>
</evidence>
<keyword evidence="2" id="KW-1185">Reference proteome</keyword>
<dbReference type="AlphaFoldDB" id="A0A9W9SZ42"/>
<dbReference type="EMBL" id="JAPQKQ010000003">
    <property type="protein sequence ID" value="KAJ5203342.1"/>
    <property type="molecule type" value="Genomic_DNA"/>
</dbReference>
<reference evidence="1" key="2">
    <citation type="journal article" date="2023" name="IMA Fungus">
        <title>Comparative genomic study of the Penicillium genus elucidates a diverse pangenome and 15 lateral gene transfer events.</title>
        <authorList>
            <person name="Petersen C."/>
            <person name="Sorensen T."/>
            <person name="Nielsen M.R."/>
            <person name="Sondergaard T.E."/>
            <person name="Sorensen J.L."/>
            <person name="Fitzpatrick D.A."/>
            <person name="Frisvad J.C."/>
            <person name="Nielsen K.L."/>
        </authorList>
    </citation>
    <scope>NUCLEOTIDE SEQUENCE</scope>
    <source>
        <strain evidence="1">IBT 20477</strain>
    </source>
</reference>
<name>A0A9W9SZ42_9EURO</name>
<dbReference type="Proteomes" id="UP001150942">
    <property type="component" value="Unassembled WGS sequence"/>
</dbReference>